<evidence type="ECO:0000313" key="3">
    <source>
        <dbReference type="Proteomes" id="UP000664417"/>
    </source>
</evidence>
<proteinExistence type="predicted"/>
<dbReference type="SMART" id="SM00418">
    <property type="entry name" value="HTH_ARSR"/>
    <property type="match status" value="1"/>
</dbReference>
<accession>A0A8J7QHH7</accession>
<dbReference type="InterPro" id="IPR001845">
    <property type="entry name" value="HTH_ArsR_DNA-bd_dom"/>
</dbReference>
<dbReference type="PANTHER" id="PTHR38600">
    <property type="entry name" value="TRANSCRIPTIONAL REGULATORY PROTEIN"/>
    <property type="match status" value="1"/>
</dbReference>
<name>A0A8J7QHH7_9BACT</name>
<dbReference type="PROSITE" id="PS50987">
    <property type="entry name" value="HTH_ARSR_2"/>
    <property type="match status" value="1"/>
</dbReference>
<dbReference type="Gene3D" id="1.10.10.10">
    <property type="entry name" value="Winged helix-like DNA-binding domain superfamily/Winged helix DNA-binding domain"/>
    <property type="match status" value="1"/>
</dbReference>
<dbReference type="PRINTS" id="PR00778">
    <property type="entry name" value="HTHARSR"/>
</dbReference>
<dbReference type="EMBL" id="JAFREP010000016">
    <property type="protein sequence ID" value="MBO1320300.1"/>
    <property type="molecule type" value="Genomic_DNA"/>
</dbReference>
<dbReference type="Pfam" id="PF01022">
    <property type="entry name" value="HTH_5"/>
    <property type="match status" value="1"/>
</dbReference>
<dbReference type="Proteomes" id="UP000664417">
    <property type="component" value="Unassembled WGS sequence"/>
</dbReference>
<gene>
    <name evidence="2" type="ORF">J3U88_17630</name>
</gene>
<dbReference type="CDD" id="cd00090">
    <property type="entry name" value="HTH_ARSR"/>
    <property type="match status" value="1"/>
</dbReference>
<dbReference type="AlphaFoldDB" id="A0A8J7QHH7"/>
<dbReference type="InterPro" id="IPR011991">
    <property type="entry name" value="ArsR-like_HTH"/>
</dbReference>
<dbReference type="SUPFAM" id="SSF46785">
    <property type="entry name" value="Winged helix' DNA-binding domain"/>
    <property type="match status" value="1"/>
</dbReference>
<dbReference type="NCBIfam" id="NF033788">
    <property type="entry name" value="HTH_metalloreg"/>
    <property type="match status" value="1"/>
</dbReference>
<dbReference type="PANTHER" id="PTHR38600:SF2">
    <property type="entry name" value="SLL0088 PROTEIN"/>
    <property type="match status" value="1"/>
</dbReference>
<evidence type="ECO:0000259" key="1">
    <source>
        <dbReference type="PROSITE" id="PS50987"/>
    </source>
</evidence>
<evidence type="ECO:0000313" key="2">
    <source>
        <dbReference type="EMBL" id="MBO1320300.1"/>
    </source>
</evidence>
<dbReference type="InterPro" id="IPR036388">
    <property type="entry name" value="WH-like_DNA-bd_sf"/>
</dbReference>
<dbReference type="InterPro" id="IPR036390">
    <property type="entry name" value="WH_DNA-bd_sf"/>
</dbReference>
<dbReference type="GO" id="GO:0003700">
    <property type="term" value="F:DNA-binding transcription factor activity"/>
    <property type="evidence" value="ECO:0007669"/>
    <property type="project" value="InterPro"/>
</dbReference>
<reference evidence="2" key="1">
    <citation type="submission" date="2021-03" db="EMBL/GenBank/DDBJ databases">
        <authorList>
            <person name="Wang G."/>
        </authorList>
    </citation>
    <scope>NUCLEOTIDE SEQUENCE</scope>
    <source>
        <strain evidence="2">KCTC 12899</strain>
    </source>
</reference>
<comment type="caution">
    <text evidence="2">The sequence shown here is derived from an EMBL/GenBank/DDBJ whole genome shotgun (WGS) entry which is preliminary data.</text>
</comment>
<protein>
    <submittedName>
        <fullName evidence="2">Winged helix-turn-helix transcriptional regulator</fullName>
    </submittedName>
</protein>
<keyword evidence="3" id="KW-1185">Reference proteome</keyword>
<organism evidence="2 3">
    <name type="scientific">Acanthopleuribacter pedis</name>
    <dbReference type="NCBI Taxonomy" id="442870"/>
    <lineage>
        <taxon>Bacteria</taxon>
        <taxon>Pseudomonadati</taxon>
        <taxon>Acidobacteriota</taxon>
        <taxon>Holophagae</taxon>
        <taxon>Acanthopleuribacterales</taxon>
        <taxon>Acanthopleuribacteraceae</taxon>
        <taxon>Acanthopleuribacter</taxon>
    </lineage>
</organism>
<sequence>MKPPRTPQEEKQLDLIFAALADRTRRAILSALCSGTRTVSELAEPHQMSLPAISKHLKILERAGLVHKEKEGRIFRCDLRPEALTPAGDMITFYQKFWESRFDALADYLAKTQEENPPSMPDNDS</sequence>
<feature type="domain" description="HTH arsR-type" evidence="1">
    <location>
        <begin position="5"/>
        <end position="99"/>
    </location>
</feature>
<dbReference type="RefSeq" id="WP_207860254.1">
    <property type="nucleotide sequence ID" value="NZ_JAFREP010000016.1"/>
</dbReference>